<sequence length="110" mass="12715">MLLYSVPIIGPTLCGAHVTTIWVWTCIAITSTTSSHSGYHFPFQLSPEFHDYHHMTFNECFGVIGVLDHIHGTAETFENSAYYKRHRTYFSFKPIRELYPEQTENAQKTN</sequence>
<reference evidence="1 2" key="1">
    <citation type="submission" date="2014-03" db="EMBL/GenBank/DDBJ databases">
        <title>Draft genome of the hookworm Oesophagostomum dentatum.</title>
        <authorList>
            <person name="Mitreva M."/>
        </authorList>
    </citation>
    <scope>NUCLEOTIDE SEQUENCE [LARGE SCALE GENOMIC DNA]</scope>
    <source>
        <strain evidence="1 2">OD-Hann</strain>
    </source>
</reference>
<evidence type="ECO:0008006" key="3">
    <source>
        <dbReference type="Google" id="ProtNLM"/>
    </source>
</evidence>
<dbReference type="EMBL" id="KN551920">
    <property type="protein sequence ID" value="KHJ91617.1"/>
    <property type="molecule type" value="Genomic_DNA"/>
</dbReference>
<dbReference type="Proteomes" id="UP000053660">
    <property type="component" value="Unassembled WGS sequence"/>
</dbReference>
<accession>A0A0B1T759</accession>
<organism evidence="1 2">
    <name type="scientific">Oesophagostomum dentatum</name>
    <name type="common">Nodular worm</name>
    <dbReference type="NCBI Taxonomy" id="61180"/>
    <lineage>
        <taxon>Eukaryota</taxon>
        <taxon>Metazoa</taxon>
        <taxon>Ecdysozoa</taxon>
        <taxon>Nematoda</taxon>
        <taxon>Chromadorea</taxon>
        <taxon>Rhabditida</taxon>
        <taxon>Rhabditina</taxon>
        <taxon>Rhabditomorpha</taxon>
        <taxon>Strongyloidea</taxon>
        <taxon>Strongylidae</taxon>
        <taxon>Oesophagostomum</taxon>
    </lineage>
</organism>
<evidence type="ECO:0000313" key="1">
    <source>
        <dbReference type="EMBL" id="KHJ91617.1"/>
    </source>
</evidence>
<dbReference type="InterPro" id="IPR050307">
    <property type="entry name" value="Sterol_Desaturase_Related"/>
</dbReference>
<dbReference type="PANTHER" id="PTHR11863">
    <property type="entry name" value="STEROL DESATURASE"/>
    <property type="match status" value="1"/>
</dbReference>
<dbReference type="AlphaFoldDB" id="A0A0B1T759"/>
<protein>
    <recommendedName>
        <fullName evidence="3">Fatty acid hydroxylase domain-containing protein</fullName>
    </recommendedName>
</protein>
<keyword evidence="2" id="KW-1185">Reference proteome</keyword>
<gene>
    <name evidence="1" type="ORF">OESDEN_08514</name>
</gene>
<name>A0A0B1T759_OESDE</name>
<proteinExistence type="predicted"/>
<dbReference type="OrthoDB" id="408954at2759"/>
<evidence type="ECO:0000313" key="2">
    <source>
        <dbReference type="Proteomes" id="UP000053660"/>
    </source>
</evidence>